<dbReference type="EMBL" id="UGRY01000002">
    <property type="protein sequence ID" value="SUA72687.1"/>
    <property type="molecule type" value="Genomic_DNA"/>
</dbReference>
<dbReference type="Proteomes" id="UP000255467">
    <property type="component" value="Unassembled WGS sequence"/>
</dbReference>
<reference evidence="2 4" key="1">
    <citation type="submission" date="2018-06" db="EMBL/GenBank/DDBJ databases">
        <authorList>
            <consortium name="Pathogen Informatics"/>
            <person name="Doyle S."/>
        </authorList>
    </citation>
    <scope>NUCLEOTIDE SEQUENCE [LARGE SCALE GENOMIC DNA]</scope>
    <source>
        <strain evidence="2 4">NCTC1934</strain>
    </source>
</reference>
<organism evidence="2 4">
    <name type="scientific">Nocardia otitidiscaviarum</name>
    <dbReference type="NCBI Taxonomy" id="1823"/>
    <lineage>
        <taxon>Bacteria</taxon>
        <taxon>Bacillati</taxon>
        <taxon>Actinomycetota</taxon>
        <taxon>Actinomycetes</taxon>
        <taxon>Mycobacteriales</taxon>
        <taxon>Nocardiaceae</taxon>
        <taxon>Nocardia</taxon>
    </lineage>
</organism>
<gene>
    <name evidence="2" type="ORF">NCTC1934_00055</name>
    <name evidence="3" type="ORF">NCTC1934_00115</name>
</gene>
<dbReference type="RefSeq" id="WP_115061409.1">
    <property type="nucleotide sequence ID" value="NZ_UGRY01000002.1"/>
</dbReference>
<protein>
    <submittedName>
        <fullName evidence="2">Uncharacterized protein</fullName>
    </submittedName>
</protein>
<evidence type="ECO:0000313" key="4">
    <source>
        <dbReference type="Proteomes" id="UP000255467"/>
    </source>
</evidence>
<proteinExistence type="predicted"/>
<dbReference type="EMBL" id="UGRY01000002">
    <property type="protein sequence ID" value="SUA72627.1"/>
    <property type="molecule type" value="Genomic_DNA"/>
</dbReference>
<feature type="region of interest" description="Disordered" evidence="1">
    <location>
        <begin position="70"/>
        <end position="90"/>
    </location>
</feature>
<dbReference type="AlphaFoldDB" id="A0A378Y8C4"/>
<evidence type="ECO:0000313" key="3">
    <source>
        <dbReference type="EMBL" id="SUA72687.1"/>
    </source>
</evidence>
<accession>A0A378Y8C4</accession>
<evidence type="ECO:0000313" key="2">
    <source>
        <dbReference type="EMBL" id="SUA72627.1"/>
    </source>
</evidence>
<evidence type="ECO:0000256" key="1">
    <source>
        <dbReference type="SAM" id="MobiDB-lite"/>
    </source>
</evidence>
<name>A0A378Y8C4_9NOCA</name>
<keyword evidence="4" id="KW-1185">Reference proteome</keyword>
<sequence>MSWEYRVTERTEREFEMLLTYEESLTIEALRAFVAATENLDATAYVEIETRHRQHHDKVIALVARVNTYSPTTVDGPQPGPRPCPPCGGEGFDDLQEPCVNCEGTGRIGGTE</sequence>